<dbReference type="RefSeq" id="WP_189635223.1">
    <property type="nucleotide sequence ID" value="NZ_BMYQ01000016.1"/>
</dbReference>
<sequence>MSSPRSPQQIALFEALFQLRADLVLAGEFGDLIDIWDLPVSVVEGPKHYVLETRRDIWRYQAAMHMGLRTRDVTAIAVQLEEVLDAEQGRLTIVTRWHEAAQEPLLARSYRVVYSGYEGPNGLRLNGVITTARENFLDRYAPSPKR</sequence>
<evidence type="ECO:0000313" key="1">
    <source>
        <dbReference type="EMBL" id="GGW44092.1"/>
    </source>
</evidence>
<reference evidence="1" key="1">
    <citation type="journal article" date="2014" name="Int. J. Syst. Evol. Microbiol.">
        <title>Complete genome sequence of Corynebacterium casei LMG S-19264T (=DSM 44701T), isolated from a smear-ripened cheese.</title>
        <authorList>
            <consortium name="US DOE Joint Genome Institute (JGI-PGF)"/>
            <person name="Walter F."/>
            <person name="Albersmeier A."/>
            <person name="Kalinowski J."/>
            <person name="Ruckert C."/>
        </authorList>
    </citation>
    <scope>NUCLEOTIDE SEQUENCE</scope>
    <source>
        <strain evidence="1">KCTC 23714</strain>
    </source>
</reference>
<reference evidence="1" key="2">
    <citation type="submission" date="2020-09" db="EMBL/GenBank/DDBJ databases">
        <authorList>
            <person name="Sun Q."/>
            <person name="Kim S."/>
        </authorList>
    </citation>
    <scope>NUCLEOTIDE SEQUENCE</scope>
    <source>
        <strain evidence="1">KCTC 23714</strain>
    </source>
</reference>
<name>A0A918J2H7_9RHOB</name>
<organism evidence="1 2">
    <name type="scientific">Gemmobacter lanyuensis</name>
    <dbReference type="NCBI Taxonomy" id="1054497"/>
    <lineage>
        <taxon>Bacteria</taxon>
        <taxon>Pseudomonadati</taxon>
        <taxon>Pseudomonadota</taxon>
        <taxon>Alphaproteobacteria</taxon>
        <taxon>Rhodobacterales</taxon>
        <taxon>Paracoccaceae</taxon>
        <taxon>Gemmobacter</taxon>
    </lineage>
</organism>
<comment type="caution">
    <text evidence="1">The sequence shown here is derived from an EMBL/GenBank/DDBJ whole genome shotgun (WGS) entry which is preliminary data.</text>
</comment>
<dbReference type="EMBL" id="BMYQ01000016">
    <property type="protein sequence ID" value="GGW44092.1"/>
    <property type="molecule type" value="Genomic_DNA"/>
</dbReference>
<evidence type="ECO:0000313" key="2">
    <source>
        <dbReference type="Proteomes" id="UP000628984"/>
    </source>
</evidence>
<protein>
    <submittedName>
        <fullName evidence="1">Uncharacterized protein</fullName>
    </submittedName>
</protein>
<accession>A0A918J2H7</accession>
<dbReference type="Proteomes" id="UP000628984">
    <property type="component" value="Unassembled WGS sequence"/>
</dbReference>
<gene>
    <name evidence="1" type="ORF">GCM10011452_35510</name>
</gene>
<proteinExistence type="predicted"/>
<dbReference type="AlphaFoldDB" id="A0A918J2H7"/>
<keyword evidence="2" id="KW-1185">Reference proteome</keyword>